<proteinExistence type="predicted"/>
<name>A0A9W9Z260_9CNID</name>
<evidence type="ECO:0000313" key="3">
    <source>
        <dbReference type="Proteomes" id="UP001163046"/>
    </source>
</evidence>
<reference evidence="2" key="1">
    <citation type="submission" date="2023-01" db="EMBL/GenBank/DDBJ databases">
        <title>Genome assembly of the deep-sea coral Lophelia pertusa.</title>
        <authorList>
            <person name="Herrera S."/>
            <person name="Cordes E."/>
        </authorList>
    </citation>
    <scope>NUCLEOTIDE SEQUENCE</scope>
    <source>
        <strain evidence="2">USNM1676648</strain>
        <tissue evidence="2">Polyp</tissue>
    </source>
</reference>
<protein>
    <submittedName>
        <fullName evidence="2">Uncharacterized protein</fullName>
    </submittedName>
</protein>
<dbReference type="AlphaFoldDB" id="A0A9W9Z260"/>
<feature type="coiled-coil region" evidence="1">
    <location>
        <begin position="36"/>
        <end position="111"/>
    </location>
</feature>
<gene>
    <name evidence="2" type="ORF">OS493_009296</name>
</gene>
<dbReference type="Proteomes" id="UP001163046">
    <property type="component" value="Unassembled WGS sequence"/>
</dbReference>
<accession>A0A9W9Z260</accession>
<organism evidence="2 3">
    <name type="scientific">Desmophyllum pertusum</name>
    <dbReference type="NCBI Taxonomy" id="174260"/>
    <lineage>
        <taxon>Eukaryota</taxon>
        <taxon>Metazoa</taxon>
        <taxon>Cnidaria</taxon>
        <taxon>Anthozoa</taxon>
        <taxon>Hexacorallia</taxon>
        <taxon>Scleractinia</taxon>
        <taxon>Caryophylliina</taxon>
        <taxon>Caryophylliidae</taxon>
        <taxon>Desmophyllum</taxon>
    </lineage>
</organism>
<keyword evidence="3" id="KW-1185">Reference proteome</keyword>
<sequence>MDLLQHRMKEAHRRYTDAQWRLKLENQRTSENIKWIISYSRQIQAYQERLRDTNEASRAKTEKLQHVYKNIELHGQIIMIREGLKRAMELTHRAEKTVEKVSKELERMSEERLEVGFEDKRTRTNNLEFVKVLVVEERFLYQLRNKLGNTTNL</sequence>
<dbReference type="EMBL" id="MU826829">
    <property type="protein sequence ID" value="KAJ7373968.1"/>
    <property type="molecule type" value="Genomic_DNA"/>
</dbReference>
<keyword evidence="1" id="KW-0175">Coiled coil</keyword>
<dbReference type="OrthoDB" id="5963903at2759"/>
<comment type="caution">
    <text evidence="2">The sequence shown here is derived from an EMBL/GenBank/DDBJ whole genome shotgun (WGS) entry which is preliminary data.</text>
</comment>
<evidence type="ECO:0000256" key="1">
    <source>
        <dbReference type="SAM" id="Coils"/>
    </source>
</evidence>
<evidence type="ECO:0000313" key="2">
    <source>
        <dbReference type="EMBL" id="KAJ7373968.1"/>
    </source>
</evidence>